<dbReference type="Pfam" id="PF01523">
    <property type="entry name" value="PmbA_TldD_1st"/>
    <property type="match status" value="1"/>
</dbReference>
<reference evidence="4" key="1">
    <citation type="journal article" date="2020" name="mSystems">
        <title>Genome- and Community-Level Interaction Insights into Carbon Utilization and Element Cycling Functions of Hydrothermarchaeota in Hydrothermal Sediment.</title>
        <authorList>
            <person name="Zhou Z."/>
            <person name="Liu Y."/>
            <person name="Xu W."/>
            <person name="Pan J."/>
            <person name="Luo Z.H."/>
            <person name="Li M."/>
        </authorList>
    </citation>
    <scope>NUCLEOTIDE SEQUENCE</scope>
    <source>
        <strain evidence="4">HyVt-388</strain>
    </source>
</reference>
<comment type="similarity">
    <text evidence="1">Belongs to the peptidase U62 family.</text>
</comment>
<accession>A0A9C9EM48</accession>
<dbReference type="Proteomes" id="UP000885826">
    <property type="component" value="Unassembled WGS sequence"/>
</dbReference>
<proteinExistence type="inferred from homology"/>
<dbReference type="Gene3D" id="3.30.2290.10">
    <property type="entry name" value="PmbA/TldD superfamily"/>
    <property type="match status" value="1"/>
</dbReference>
<feature type="domain" description="Metalloprotease TldD/E C-terminal" evidence="3">
    <location>
        <begin position="220"/>
        <end position="449"/>
    </location>
</feature>
<comment type="caution">
    <text evidence="4">The sequence shown here is derived from an EMBL/GenBank/DDBJ whole genome shotgun (WGS) entry which is preliminary data.</text>
</comment>
<dbReference type="AlphaFoldDB" id="A0A9C9EM48"/>
<dbReference type="InterPro" id="IPR035068">
    <property type="entry name" value="TldD/PmbA_N"/>
</dbReference>
<dbReference type="GO" id="GO:0006508">
    <property type="term" value="P:proteolysis"/>
    <property type="evidence" value="ECO:0007669"/>
    <property type="project" value="InterPro"/>
</dbReference>
<sequence length="454" mass="49913">MIGKRTAKKIVADAIRYTKADQIEINIFNNRQALTRFANNYIHQNVSESNSSVSVRVAFGKKIGAASTNSLDFKKIKETIDWAEEIARYQKENADFTSFPAVKKDRYRDVKTFVKRTAAFSSRDRARAVSEIVDTAKKYSLVSYGSVSNGAAEICIGNSSGTFAYAVCGDVFCNIVMSGKNSSGYVQSGSRDVNEMDFRALAEAAAKKAVMSADPIEIEPGRYTTIFEPLAASEFLDFLAYYAFNGKFFEEGRSFLTGKLGQKVVDESITIIDDPFRKTGFAFPFDFEGVPKRRYVLIEKGIAKNVVYDSLTASRAGKKSTGHALSAPNPFGPIPLNLVMKGGADSIAKLIKDTKKGILVTRFHYTNVIEPHKLTFTGMTRDGTFLIENGEITKGIKNLRFTENIVDCLNCIAGLTKRPALVASEPGYGGRFATGVIVPTIKVKDFTFTSSTEF</sequence>
<organism evidence="4 5">
    <name type="scientific">candidate division WOR-3 bacterium</name>
    <dbReference type="NCBI Taxonomy" id="2052148"/>
    <lineage>
        <taxon>Bacteria</taxon>
        <taxon>Bacteria division WOR-3</taxon>
    </lineage>
</organism>
<dbReference type="EMBL" id="DRIG01000038">
    <property type="protein sequence ID" value="HEC78212.1"/>
    <property type="molecule type" value="Genomic_DNA"/>
</dbReference>
<dbReference type="InterPro" id="IPR002510">
    <property type="entry name" value="Metalloprtase-TldD/E_N"/>
</dbReference>
<name>A0A9C9EM48_UNCW3</name>
<feature type="domain" description="Metalloprotease TldD/E N-terminal" evidence="2">
    <location>
        <begin position="30"/>
        <end position="87"/>
    </location>
</feature>
<dbReference type="GO" id="GO:0008237">
    <property type="term" value="F:metallopeptidase activity"/>
    <property type="evidence" value="ECO:0007669"/>
    <property type="project" value="InterPro"/>
</dbReference>
<dbReference type="Pfam" id="PF19289">
    <property type="entry name" value="PmbA_TldD_3rd"/>
    <property type="match status" value="1"/>
</dbReference>
<protein>
    <submittedName>
        <fullName evidence="4">TldD/PmbA family protein</fullName>
    </submittedName>
</protein>
<evidence type="ECO:0000259" key="3">
    <source>
        <dbReference type="Pfam" id="PF19289"/>
    </source>
</evidence>
<dbReference type="InterPro" id="IPR045569">
    <property type="entry name" value="Metalloprtase-TldD/E_C"/>
</dbReference>
<dbReference type="SUPFAM" id="SSF111283">
    <property type="entry name" value="Putative modulator of DNA gyrase, PmbA/TldD"/>
    <property type="match status" value="1"/>
</dbReference>
<dbReference type="PANTHER" id="PTHR43666">
    <property type="entry name" value="TLDD PROTEIN"/>
    <property type="match status" value="1"/>
</dbReference>
<evidence type="ECO:0000259" key="2">
    <source>
        <dbReference type="Pfam" id="PF01523"/>
    </source>
</evidence>
<evidence type="ECO:0000256" key="1">
    <source>
        <dbReference type="ARBA" id="ARBA00005836"/>
    </source>
</evidence>
<evidence type="ECO:0000313" key="4">
    <source>
        <dbReference type="EMBL" id="HEC78212.1"/>
    </source>
</evidence>
<gene>
    <name evidence="4" type="ORF">ENI34_03605</name>
</gene>
<evidence type="ECO:0000313" key="5">
    <source>
        <dbReference type="Proteomes" id="UP000885826"/>
    </source>
</evidence>
<dbReference type="InterPro" id="IPR036059">
    <property type="entry name" value="TldD/PmbA_sf"/>
</dbReference>
<dbReference type="PANTHER" id="PTHR43666:SF1">
    <property type="entry name" value="CONSERVED PROTEIN"/>
    <property type="match status" value="1"/>
</dbReference>